<dbReference type="GO" id="GO:0005739">
    <property type="term" value="C:mitochondrion"/>
    <property type="evidence" value="ECO:0007669"/>
    <property type="project" value="UniProtKB-SubCell"/>
</dbReference>
<evidence type="ECO:0000256" key="10">
    <source>
        <dbReference type="SAM" id="MobiDB-lite"/>
    </source>
</evidence>
<dbReference type="InterPro" id="IPR003000">
    <property type="entry name" value="Sirtuin"/>
</dbReference>
<evidence type="ECO:0000259" key="11">
    <source>
        <dbReference type="PROSITE" id="PS50305"/>
    </source>
</evidence>
<protein>
    <recommendedName>
        <fullName evidence="11">Deacetylase sirtuin-type domain-containing protein</fullName>
    </recommendedName>
</protein>
<dbReference type="GO" id="GO:0046970">
    <property type="term" value="F:histone H4K16 deacetylase activity, NAD-dependent"/>
    <property type="evidence" value="ECO:0007669"/>
    <property type="project" value="TreeGrafter"/>
</dbReference>
<dbReference type="InterPro" id="IPR029035">
    <property type="entry name" value="DHS-like_NAD/FAD-binding_dom"/>
</dbReference>
<feature type="active site" description="Proton acceptor" evidence="9">
    <location>
        <position position="271"/>
    </location>
</feature>
<dbReference type="Proteomes" id="UP000298061">
    <property type="component" value="Unassembled WGS sequence"/>
</dbReference>
<dbReference type="STRING" id="135208.A0A4Z0AAS1"/>
<evidence type="ECO:0000256" key="5">
    <source>
        <dbReference type="ARBA" id="ARBA00022723"/>
    </source>
</evidence>
<dbReference type="EMBL" id="SFCI01000017">
    <property type="protein sequence ID" value="TFY83650.1"/>
    <property type="molecule type" value="Genomic_DNA"/>
</dbReference>
<comment type="cofactor">
    <cofactor evidence="1">
        <name>Zn(2+)</name>
        <dbReference type="ChEBI" id="CHEBI:29105"/>
    </cofactor>
</comment>
<keyword evidence="7" id="KW-0520">NAD</keyword>
<dbReference type="OrthoDB" id="420264at2759"/>
<keyword evidence="13" id="KW-1185">Reference proteome</keyword>
<feature type="region of interest" description="Disordered" evidence="10">
    <location>
        <begin position="490"/>
        <end position="521"/>
    </location>
</feature>
<dbReference type="InterPro" id="IPR050134">
    <property type="entry name" value="NAD-dep_sirtuin_deacylases"/>
</dbReference>
<name>A0A4Z0AAS1_9AGAM</name>
<evidence type="ECO:0000313" key="13">
    <source>
        <dbReference type="Proteomes" id="UP000298061"/>
    </source>
</evidence>
<gene>
    <name evidence="12" type="ORF">EWM64_g372</name>
</gene>
<feature type="binding site" evidence="9">
    <location>
        <position position="303"/>
    </location>
    <ligand>
        <name>Zn(2+)</name>
        <dbReference type="ChEBI" id="CHEBI:29105"/>
    </ligand>
</feature>
<dbReference type="PANTHER" id="PTHR11085">
    <property type="entry name" value="NAD-DEPENDENT PROTEIN DEACYLASE SIRTUIN-5, MITOCHONDRIAL-RELATED"/>
    <property type="match status" value="1"/>
</dbReference>
<evidence type="ECO:0000256" key="1">
    <source>
        <dbReference type="ARBA" id="ARBA00001947"/>
    </source>
</evidence>
<feature type="region of interest" description="Disordered" evidence="10">
    <location>
        <begin position="1"/>
        <end position="30"/>
    </location>
</feature>
<feature type="compositionally biased region" description="Basic residues" evidence="10">
    <location>
        <begin position="312"/>
        <end position="323"/>
    </location>
</feature>
<keyword evidence="6 9" id="KW-0862">Zinc</keyword>
<feature type="region of interest" description="Disordered" evidence="10">
    <location>
        <begin position="433"/>
        <end position="454"/>
    </location>
</feature>
<dbReference type="PANTHER" id="PTHR11085:SF9">
    <property type="entry name" value="NAD-DEPENDENT PROTEIN DEACETYLASE SIRTUIN-1"/>
    <property type="match status" value="1"/>
</dbReference>
<feature type="binding site" evidence="9">
    <location>
        <position position="306"/>
    </location>
    <ligand>
        <name>Zn(2+)</name>
        <dbReference type="ChEBI" id="CHEBI:29105"/>
    </ligand>
</feature>
<dbReference type="SUPFAM" id="SSF52467">
    <property type="entry name" value="DHS-like NAD/FAD-binding domain"/>
    <property type="match status" value="1"/>
</dbReference>
<comment type="caution">
    <text evidence="12">The sequence shown here is derived from an EMBL/GenBank/DDBJ whole genome shotgun (WGS) entry which is preliminary data.</text>
</comment>
<dbReference type="Pfam" id="PF02146">
    <property type="entry name" value="SIR2"/>
    <property type="match status" value="1"/>
</dbReference>
<feature type="region of interest" description="Disordered" evidence="10">
    <location>
        <begin position="310"/>
        <end position="338"/>
    </location>
</feature>
<evidence type="ECO:0000256" key="7">
    <source>
        <dbReference type="ARBA" id="ARBA00023027"/>
    </source>
</evidence>
<accession>A0A4Z0AAS1</accession>
<dbReference type="AlphaFoldDB" id="A0A4Z0AAS1"/>
<feature type="domain" description="Deacetylase sirtuin-type" evidence="11">
    <location>
        <begin position="185"/>
        <end position="428"/>
    </location>
</feature>
<feature type="compositionally biased region" description="Low complexity" evidence="10">
    <location>
        <begin position="1"/>
        <end position="15"/>
    </location>
</feature>
<evidence type="ECO:0000256" key="4">
    <source>
        <dbReference type="ARBA" id="ARBA00022679"/>
    </source>
</evidence>
<keyword evidence="5 9" id="KW-0479">Metal-binding</keyword>
<dbReference type="GO" id="GO:0005634">
    <property type="term" value="C:nucleus"/>
    <property type="evidence" value="ECO:0007669"/>
    <property type="project" value="TreeGrafter"/>
</dbReference>
<feature type="compositionally biased region" description="Polar residues" evidence="10">
    <location>
        <begin position="493"/>
        <end position="508"/>
    </location>
</feature>
<evidence type="ECO:0000256" key="2">
    <source>
        <dbReference type="ARBA" id="ARBA00004173"/>
    </source>
</evidence>
<comment type="similarity">
    <text evidence="3">Belongs to the sirtuin family. Class I subfamily.</text>
</comment>
<proteinExistence type="inferred from homology"/>
<feature type="binding site" evidence="9">
    <location>
        <position position="282"/>
    </location>
    <ligand>
        <name>Zn(2+)</name>
        <dbReference type="ChEBI" id="CHEBI:29105"/>
    </ligand>
</feature>
<evidence type="ECO:0000313" key="12">
    <source>
        <dbReference type="EMBL" id="TFY83650.1"/>
    </source>
</evidence>
<evidence type="ECO:0000256" key="8">
    <source>
        <dbReference type="ARBA" id="ARBA00023128"/>
    </source>
</evidence>
<organism evidence="12 13">
    <name type="scientific">Hericium alpestre</name>
    <dbReference type="NCBI Taxonomy" id="135208"/>
    <lineage>
        <taxon>Eukaryota</taxon>
        <taxon>Fungi</taxon>
        <taxon>Dikarya</taxon>
        <taxon>Basidiomycota</taxon>
        <taxon>Agaricomycotina</taxon>
        <taxon>Agaricomycetes</taxon>
        <taxon>Russulales</taxon>
        <taxon>Hericiaceae</taxon>
        <taxon>Hericium</taxon>
    </lineage>
</organism>
<dbReference type="Gene3D" id="3.40.50.1220">
    <property type="entry name" value="TPP-binding domain"/>
    <property type="match status" value="1"/>
</dbReference>
<comment type="subcellular location">
    <subcellularLocation>
        <location evidence="2">Mitochondrion</location>
    </subcellularLocation>
</comment>
<reference evidence="12 13" key="1">
    <citation type="submission" date="2019-02" db="EMBL/GenBank/DDBJ databases">
        <title>Genome sequencing of the rare red list fungi Hericium alpestre (H. flagellum).</title>
        <authorList>
            <person name="Buettner E."/>
            <person name="Kellner H."/>
        </authorList>
    </citation>
    <scope>NUCLEOTIDE SEQUENCE [LARGE SCALE GENOMIC DNA]</scope>
    <source>
        <strain evidence="12 13">DSM 108284</strain>
    </source>
</reference>
<evidence type="ECO:0000256" key="3">
    <source>
        <dbReference type="ARBA" id="ARBA00006924"/>
    </source>
</evidence>
<dbReference type="GO" id="GO:0046872">
    <property type="term" value="F:metal ion binding"/>
    <property type="evidence" value="ECO:0007669"/>
    <property type="project" value="UniProtKB-KW"/>
</dbReference>
<keyword evidence="4" id="KW-0808">Transferase</keyword>
<feature type="binding site" evidence="9">
    <location>
        <position position="279"/>
    </location>
    <ligand>
        <name>Zn(2+)</name>
        <dbReference type="ChEBI" id="CHEBI:29105"/>
    </ligand>
</feature>
<sequence length="521" mass="58418">MSTPSPSSPFITSSSHGLSTKPVARENSTRRRKLIHAEQLRAFVEATDALEIDGETLEDLTSDWPDLEDFVLDVSNIDVDAETIFAFPDATPSRDDDMFDARVFGGEEAARAASWSKHEINRMRRHLKVHGMAAFLREYIEVRALPIHNLLCAFGVLLCDELQKKTKKTQLWMLKAVLFRDLRDKLPQYNTVDDAVELIRSSRRILILTGAGINLAFSSFARQIYPSNFIPSPCHRFIKAIEDKGQLLRNYTQNIDTLETLAGVRNVLQCHGSFATASCLQCHQRVPGSHIESDIFRGNVPLCKLCNAPGAKKTRPRRKRGKRRSDEEEEEPDYPPGIMKPDITFFGEKLSDSFDKLRDADRQDVDLIIIIGTSLKVAPVGDMLAYMPHSVPQILINKTPIAHINPDIILLGSADAIVQHLCSKLDWELPPYTPPEQPAARPVRRKRRSEPVAVEPERIGNSHVWLFEEAEGGEWLKRFEAAVLASELAPPLASTSSSESTLVDQPTSAREARNTKKARFG</sequence>
<evidence type="ECO:0000256" key="9">
    <source>
        <dbReference type="PROSITE-ProRule" id="PRU00236"/>
    </source>
</evidence>
<dbReference type="InterPro" id="IPR026590">
    <property type="entry name" value="Ssirtuin_cat_dom"/>
</dbReference>
<keyword evidence="8" id="KW-0496">Mitochondrion</keyword>
<dbReference type="GO" id="GO:0070403">
    <property type="term" value="F:NAD+ binding"/>
    <property type="evidence" value="ECO:0007669"/>
    <property type="project" value="InterPro"/>
</dbReference>
<dbReference type="Gene3D" id="3.30.1600.10">
    <property type="entry name" value="SIR2/SIRT2 'Small Domain"/>
    <property type="match status" value="1"/>
</dbReference>
<dbReference type="InterPro" id="IPR026591">
    <property type="entry name" value="Sirtuin_cat_small_dom_sf"/>
</dbReference>
<evidence type="ECO:0000256" key="6">
    <source>
        <dbReference type="ARBA" id="ARBA00022833"/>
    </source>
</evidence>
<dbReference type="PROSITE" id="PS50305">
    <property type="entry name" value="SIRTUIN"/>
    <property type="match status" value="1"/>
</dbReference>